<feature type="transmembrane region" description="Helical" evidence="7">
    <location>
        <begin position="545"/>
        <end position="564"/>
    </location>
</feature>
<keyword evidence="6 7" id="KW-0472">Membrane</keyword>
<evidence type="ECO:0000256" key="2">
    <source>
        <dbReference type="ARBA" id="ARBA00010157"/>
    </source>
</evidence>
<feature type="transmembrane region" description="Helical" evidence="7">
    <location>
        <begin position="612"/>
        <end position="633"/>
    </location>
</feature>
<feature type="transmembrane region" description="Helical" evidence="7">
    <location>
        <begin position="390"/>
        <end position="409"/>
    </location>
</feature>
<evidence type="ECO:0000259" key="8">
    <source>
        <dbReference type="PROSITE" id="PS50156"/>
    </source>
</evidence>
<dbReference type="Proteomes" id="UP000647017">
    <property type="component" value="Unassembled WGS sequence"/>
</dbReference>
<gene>
    <name evidence="9" type="ORF">Van01_35170</name>
</gene>
<feature type="transmembrane region" description="Helical" evidence="7">
    <location>
        <begin position="571"/>
        <end position="592"/>
    </location>
</feature>
<keyword evidence="4 7" id="KW-0812">Transmembrane</keyword>
<feature type="transmembrane region" description="Helical" evidence="7">
    <location>
        <begin position="660"/>
        <end position="678"/>
    </location>
</feature>
<evidence type="ECO:0000256" key="4">
    <source>
        <dbReference type="ARBA" id="ARBA00022692"/>
    </source>
</evidence>
<protein>
    <submittedName>
        <fullName evidence="9">Membrane protein</fullName>
    </submittedName>
</protein>
<dbReference type="PROSITE" id="PS50156">
    <property type="entry name" value="SSD"/>
    <property type="match status" value="1"/>
</dbReference>
<sequence>MATLLYRLGRGSMRRRRLVAAIWLVVLVGLGLAAATLRGPTASNFTMPGTESQRALDLLDEQFPAAAGATGTIAVKAPAPGQLGTPEGQAVIQSITQEATTVPGVLAAIDPFQVGSVTPDGQYALIQVQFNEGADQVTDEQREAYERLGAEAQAQGWQVAPGGEVLNTEPEVGSTEAIGVAVALIVLVVTFGSLVAAGMTMLNALIGVGVGMAGLFALSGVIELTSTAPILALMLGLAVGIDYSLFITSRYRQNLLDGMPADEAIGRAVGTAGSAVTFAGATVVIALAGLAVVNIPFLTVMGLAAAGTVTVAVLVAITLQPALLGFAGRRVLPRRLRSSVPVALTADDLPDDAARRSDVTTHRAAPEAATVAGEDTSAFGFRWARLITRFRIPVILVGLLGLGLLALPAPDMRLALPDAGTAPAGSAARVSNDLITEGFGPGFTGRLAVVVAGDDAAATAAAVPQVTALVQRTDNVLAVAPPQLSPDGRTALLGVIPQTGPTDPATETMVHDIRAAVGGIQGADVLFTGVTAIGIDISEKLSDALPIYLALVVGLSILLLMLVFRSVLVPVKAALGFLLTVAATFGITVAVFQQGHLADLVGLDTPGPLISFLPILLIGILFGLAMDYEVFLVSRMREDFVHGDTAQQATINGMGHGARVVTAAALIMTSVFGGFIFLDDPVIKSMGFALAIGVAIDAFVVRMTIVPAVMSLLGKVAWWLPRWLDRALPNVDIEGEKLRAKLDDKVGAGA</sequence>
<keyword evidence="5 7" id="KW-1133">Transmembrane helix</keyword>
<feature type="transmembrane region" description="Helical" evidence="7">
    <location>
        <begin position="690"/>
        <end position="713"/>
    </location>
</feature>
<evidence type="ECO:0000313" key="10">
    <source>
        <dbReference type="Proteomes" id="UP000647017"/>
    </source>
</evidence>
<dbReference type="InterPro" id="IPR000731">
    <property type="entry name" value="SSD"/>
</dbReference>
<comment type="subcellular location">
    <subcellularLocation>
        <location evidence="1">Cell membrane</location>
        <topology evidence="1">Multi-pass membrane protein</topology>
    </subcellularLocation>
</comment>
<keyword evidence="10" id="KW-1185">Reference proteome</keyword>
<comment type="caution">
    <text evidence="9">The sequence shown here is derived from an EMBL/GenBank/DDBJ whole genome shotgun (WGS) entry which is preliminary data.</text>
</comment>
<dbReference type="EMBL" id="BOOZ01000019">
    <property type="protein sequence ID" value="GIJ10303.1"/>
    <property type="molecule type" value="Genomic_DNA"/>
</dbReference>
<evidence type="ECO:0000256" key="1">
    <source>
        <dbReference type="ARBA" id="ARBA00004651"/>
    </source>
</evidence>
<dbReference type="Pfam" id="PF03176">
    <property type="entry name" value="MMPL"/>
    <property type="match status" value="2"/>
</dbReference>
<dbReference type="Gene3D" id="1.20.1640.10">
    <property type="entry name" value="Multidrug efflux transporter AcrB transmembrane domain"/>
    <property type="match status" value="2"/>
</dbReference>
<dbReference type="RefSeq" id="WP_204008357.1">
    <property type="nucleotide sequence ID" value="NZ_BOOZ01000019.1"/>
</dbReference>
<evidence type="ECO:0000256" key="6">
    <source>
        <dbReference type="ARBA" id="ARBA00023136"/>
    </source>
</evidence>
<evidence type="ECO:0000256" key="3">
    <source>
        <dbReference type="ARBA" id="ARBA00022475"/>
    </source>
</evidence>
<dbReference type="SUPFAM" id="SSF82866">
    <property type="entry name" value="Multidrug efflux transporter AcrB transmembrane domain"/>
    <property type="match status" value="2"/>
</dbReference>
<dbReference type="PANTHER" id="PTHR33406:SF11">
    <property type="entry name" value="MEMBRANE PROTEIN SCO6666-RELATED"/>
    <property type="match status" value="1"/>
</dbReference>
<proteinExistence type="inferred from homology"/>
<feature type="domain" description="SSD" evidence="8">
    <location>
        <begin position="194"/>
        <end position="326"/>
    </location>
</feature>
<name>A0ABQ4HXC8_9ACTN</name>
<feature type="transmembrane region" description="Helical" evidence="7">
    <location>
        <begin position="268"/>
        <end position="297"/>
    </location>
</feature>
<evidence type="ECO:0000256" key="5">
    <source>
        <dbReference type="ARBA" id="ARBA00022989"/>
    </source>
</evidence>
<dbReference type="InterPro" id="IPR004869">
    <property type="entry name" value="MMPL_dom"/>
</dbReference>
<feature type="transmembrane region" description="Helical" evidence="7">
    <location>
        <begin position="228"/>
        <end position="247"/>
    </location>
</feature>
<feature type="transmembrane region" description="Helical" evidence="7">
    <location>
        <begin position="204"/>
        <end position="222"/>
    </location>
</feature>
<accession>A0ABQ4HXC8</accession>
<dbReference type="InterPro" id="IPR050545">
    <property type="entry name" value="Mycobact_MmpL"/>
</dbReference>
<organism evidence="9 10">
    <name type="scientific">Micromonospora andamanensis</name>
    <dbReference type="NCBI Taxonomy" id="1287068"/>
    <lineage>
        <taxon>Bacteria</taxon>
        <taxon>Bacillati</taxon>
        <taxon>Actinomycetota</taxon>
        <taxon>Actinomycetes</taxon>
        <taxon>Micromonosporales</taxon>
        <taxon>Micromonosporaceae</taxon>
        <taxon>Micromonospora</taxon>
    </lineage>
</organism>
<feature type="transmembrane region" description="Helical" evidence="7">
    <location>
        <begin position="303"/>
        <end position="327"/>
    </location>
</feature>
<comment type="similarity">
    <text evidence="2">Belongs to the resistance-nodulation-cell division (RND) (TC 2.A.6) family. MmpL subfamily.</text>
</comment>
<keyword evidence="3" id="KW-1003">Cell membrane</keyword>
<evidence type="ECO:0000256" key="7">
    <source>
        <dbReference type="SAM" id="Phobius"/>
    </source>
</evidence>
<reference evidence="9 10" key="1">
    <citation type="submission" date="2021-01" db="EMBL/GenBank/DDBJ databases">
        <title>Whole genome shotgun sequence of Verrucosispora andamanensis NBRC 109075.</title>
        <authorList>
            <person name="Komaki H."/>
            <person name="Tamura T."/>
        </authorList>
    </citation>
    <scope>NUCLEOTIDE SEQUENCE [LARGE SCALE GENOMIC DNA]</scope>
    <source>
        <strain evidence="9 10">NBRC 109075</strain>
    </source>
</reference>
<evidence type="ECO:0000313" key="9">
    <source>
        <dbReference type="EMBL" id="GIJ10303.1"/>
    </source>
</evidence>
<dbReference type="PANTHER" id="PTHR33406">
    <property type="entry name" value="MEMBRANE PROTEIN MJ1562-RELATED"/>
    <property type="match status" value="1"/>
</dbReference>
<feature type="transmembrane region" description="Helical" evidence="7">
    <location>
        <begin position="177"/>
        <end position="197"/>
    </location>
</feature>